<dbReference type="EMBL" id="BAABHQ010000005">
    <property type="protein sequence ID" value="GAA4873938.1"/>
    <property type="molecule type" value="Genomic_DNA"/>
</dbReference>
<dbReference type="SUPFAM" id="SSF54427">
    <property type="entry name" value="NTF2-like"/>
    <property type="match status" value="1"/>
</dbReference>
<sequence length="127" mass="14313">MDLEPVYRAYLDCLNERAFDRLGDYVHDALAYNGAAFTLDDYRALLVGDVAAIPDLRFVADLLVVDGEHVACRLWFDCTPRGTFQGLAVDGRRVAFAEHVFYRFREGRIAQVWSVIDTDAVRGQLGP</sequence>
<dbReference type="RefSeq" id="WP_274230744.1">
    <property type="nucleotide sequence ID" value="NZ_BAABHQ010000005.1"/>
</dbReference>
<comment type="caution">
    <text evidence="1">The sequence shown here is derived from an EMBL/GenBank/DDBJ whole genome shotgun (WGS) entry which is preliminary data.</text>
</comment>
<dbReference type="InterPro" id="IPR009959">
    <property type="entry name" value="Cyclase_SnoaL-like"/>
</dbReference>
<evidence type="ECO:0000313" key="1">
    <source>
        <dbReference type="EMBL" id="GAA4873938.1"/>
    </source>
</evidence>
<dbReference type="InterPro" id="IPR032710">
    <property type="entry name" value="NTF2-like_dom_sf"/>
</dbReference>
<dbReference type="Gene3D" id="3.10.450.50">
    <property type="match status" value="1"/>
</dbReference>
<accession>A0ABP9EB52</accession>
<organism evidence="1 2">
    <name type="scientific">Actinomycetospora straminea</name>
    <dbReference type="NCBI Taxonomy" id="663607"/>
    <lineage>
        <taxon>Bacteria</taxon>
        <taxon>Bacillati</taxon>
        <taxon>Actinomycetota</taxon>
        <taxon>Actinomycetes</taxon>
        <taxon>Pseudonocardiales</taxon>
        <taxon>Pseudonocardiaceae</taxon>
        <taxon>Actinomycetospora</taxon>
    </lineage>
</organism>
<reference evidence="2" key="1">
    <citation type="journal article" date="2019" name="Int. J. Syst. Evol. Microbiol.">
        <title>The Global Catalogue of Microorganisms (GCM) 10K type strain sequencing project: providing services to taxonomists for standard genome sequencing and annotation.</title>
        <authorList>
            <consortium name="The Broad Institute Genomics Platform"/>
            <consortium name="The Broad Institute Genome Sequencing Center for Infectious Disease"/>
            <person name="Wu L."/>
            <person name="Ma J."/>
        </authorList>
    </citation>
    <scope>NUCLEOTIDE SEQUENCE [LARGE SCALE GENOMIC DNA]</scope>
    <source>
        <strain evidence="2">JCM 17983</strain>
    </source>
</reference>
<evidence type="ECO:0000313" key="2">
    <source>
        <dbReference type="Proteomes" id="UP001500457"/>
    </source>
</evidence>
<dbReference type="Pfam" id="PF07366">
    <property type="entry name" value="SnoaL"/>
    <property type="match status" value="1"/>
</dbReference>
<keyword evidence="2" id="KW-1185">Reference proteome</keyword>
<name>A0ABP9EB52_9PSEU</name>
<dbReference type="Proteomes" id="UP001500457">
    <property type="component" value="Unassembled WGS sequence"/>
</dbReference>
<proteinExistence type="predicted"/>
<gene>
    <name evidence="1" type="ORF">GCM10023203_24810</name>
</gene>
<protein>
    <submittedName>
        <fullName evidence="1">Ester cyclase</fullName>
    </submittedName>
</protein>